<evidence type="ECO:0000256" key="1">
    <source>
        <dbReference type="SAM" id="Phobius"/>
    </source>
</evidence>
<evidence type="ECO:0000313" key="5">
    <source>
        <dbReference type="Proteomes" id="UP001597183"/>
    </source>
</evidence>
<dbReference type="PANTHER" id="PTHR40274:SF3">
    <property type="entry name" value="VIRGINIAMYCIN B LYASE"/>
    <property type="match status" value="1"/>
</dbReference>
<proteinExistence type="predicted"/>
<gene>
    <name evidence="4" type="ORF">ACFQ5G_48950</name>
</gene>
<organism evidence="4 5">
    <name type="scientific">Actinoplanes sichuanensis</name>
    <dbReference type="NCBI Taxonomy" id="512349"/>
    <lineage>
        <taxon>Bacteria</taxon>
        <taxon>Bacillati</taxon>
        <taxon>Actinomycetota</taxon>
        <taxon>Actinomycetes</taxon>
        <taxon>Micromonosporales</taxon>
        <taxon>Micromonosporaceae</taxon>
        <taxon>Actinoplanes</taxon>
    </lineage>
</organism>
<dbReference type="InterPro" id="IPR011042">
    <property type="entry name" value="6-blade_b-propeller_TolB-like"/>
</dbReference>
<dbReference type="Proteomes" id="UP001597183">
    <property type="component" value="Unassembled WGS sequence"/>
</dbReference>
<feature type="domain" description="Teneurin NHL" evidence="3">
    <location>
        <begin position="43"/>
        <end position="82"/>
    </location>
</feature>
<comment type="caution">
    <text evidence="4">The sequence shown here is derived from an EMBL/GenBank/DDBJ whole genome shotgun (WGS) entry which is preliminary data.</text>
</comment>
<keyword evidence="2" id="KW-0732">Signal</keyword>
<sequence length="371" mass="37433">MTRKRAATLAALTILVLDAPAPALAQPGGTAPKLVAGGGGAEFSGDGGPAVEAELNKPTAAAVAADGTLFVADMVNRRVRAIGPDGIIRTVAGNGRSTVPQLPLPPNTKGTGIALGSPNAITIGGDGTLFIADSTVSRVYALAPDGTITVRVDPTVLGGPINTINGLAVTGDGVLHLADRENNRVIEVGPGGGSRPISTPVGLPVGLAADTAGDVWIVSASSMLSRLHGGKIATIVESADGRWAADERRPTSTPFHAIAISAGKDGVYVIDNTRREARRLADDGAVSTAADLPADPFGADDPLAVAAEAAPAGPLYLVDTLGSRIFSAPVAASADNGQGSSRTPTWYWAVGGVLVVALLALLLWIARRRRA</sequence>
<evidence type="ECO:0000256" key="2">
    <source>
        <dbReference type="SAM" id="SignalP"/>
    </source>
</evidence>
<feature type="transmembrane region" description="Helical" evidence="1">
    <location>
        <begin position="346"/>
        <end position="366"/>
    </location>
</feature>
<dbReference type="SUPFAM" id="SSF101898">
    <property type="entry name" value="NHL repeat"/>
    <property type="match status" value="1"/>
</dbReference>
<dbReference type="InterPro" id="IPR056822">
    <property type="entry name" value="TEN_NHL"/>
</dbReference>
<reference evidence="5" key="1">
    <citation type="journal article" date="2019" name="Int. J. Syst. Evol. Microbiol.">
        <title>The Global Catalogue of Microorganisms (GCM) 10K type strain sequencing project: providing services to taxonomists for standard genome sequencing and annotation.</title>
        <authorList>
            <consortium name="The Broad Institute Genomics Platform"/>
            <consortium name="The Broad Institute Genome Sequencing Center for Infectious Disease"/>
            <person name="Wu L."/>
            <person name="Ma J."/>
        </authorList>
    </citation>
    <scope>NUCLEOTIDE SEQUENCE [LARGE SCALE GENOMIC DNA]</scope>
    <source>
        <strain evidence="5">CCM 7526</strain>
    </source>
</reference>
<keyword evidence="1" id="KW-0472">Membrane</keyword>
<dbReference type="PANTHER" id="PTHR40274">
    <property type="entry name" value="VIRGINIAMYCIN B LYASE"/>
    <property type="match status" value="1"/>
</dbReference>
<dbReference type="InterPro" id="IPR051344">
    <property type="entry name" value="Vgb"/>
</dbReference>
<dbReference type="Pfam" id="PF25021">
    <property type="entry name" value="TEN_NHL"/>
    <property type="match status" value="1"/>
</dbReference>
<dbReference type="EMBL" id="JBHTMK010000065">
    <property type="protein sequence ID" value="MFD1373311.1"/>
    <property type="molecule type" value="Genomic_DNA"/>
</dbReference>
<keyword evidence="5" id="KW-1185">Reference proteome</keyword>
<protein>
    <recommendedName>
        <fullName evidence="3">Teneurin NHL domain-containing protein</fullName>
    </recommendedName>
</protein>
<evidence type="ECO:0000313" key="4">
    <source>
        <dbReference type="EMBL" id="MFD1373311.1"/>
    </source>
</evidence>
<accession>A0ABW4AT00</accession>
<name>A0ABW4AT00_9ACTN</name>
<dbReference type="RefSeq" id="WP_317791852.1">
    <property type="nucleotide sequence ID" value="NZ_AP028461.1"/>
</dbReference>
<feature type="signal peptide" evidence="2">
    <location>
        <begin position="1"/>
        <end position="25"/>
    </location>
</feature>
<feature type="chain" id="PRO_5047502087" description="Teneurin NHL domain-containing protein" evidence="2">
    <location>
        <begin position="26"/>
        <end position="371"/>
    </location>
</feature>
<evidence type="ECO:0000259" key="3">
    <source>
        <dbReference type="Pfam" id="PF25021"/>
    </source>
</evidence>
<keyword evidence="1" id="KW-0812">Transmembrane</keyword>
<keyword evidence="1" id="KW-1133">Transmembrane helix</keyword>
<dbReference type="Gene3D" id="2.120.10.30">
    <property type="entry name" value="TolB, C-terminal domain"/>
    <property type="match status" value="2"/>
</dbReference>